<comment type="caution">
    <text evidence="2">The sequence shown here is derived from an EMBL/GenBank/DDBJ whole genome shotgun (WGS) entry which is preliminary data.</text>
</comment>
<proteinExistence type="predicted"/>
<dbReference type="GeneID" id="30192003"/>
<dbReference type="PANTHER" id="PTHR13060">
    <property type="entry name" value="SGT1 PROTEIN HSGT1 SUPPRESSOR OF GCR2"/>
    <property type="match status" value="1"/>
</dbReference>
<dbReference type="Proteomes" id="UP000094819">
    <property type="component" value="Unassembled WGS sequence"/>
</dbReference>
<accession>A0A1E3JMF7</accession>
<keyword evidence="3" id="KW-1185">Reference proteome</keyword>
<feature type="compositionally biased region" description="Basic and acidic residues" evidence="1">
    <location>
        <begin position="468"/>
        <end position="490"/>
    </location>
</feature>
<dbReference type="Pfam" id="PF07093">
    <property type="entry name" value="SGT1"/>
    <property type="match status" value="1"/>
</dbReference>
<feature type="compositionally biased region" description="Acidic residues" evidence="1">
    <location>
        <begin position="507"/>
        <end position="525"/>
    </location>
</feature>
<feature type="compositionally biased region" description="Basic and acidic residues" evidence="1">
    <location>
        <begin position="526"/>
        <end position="539"/>
    </location>
</feature>
<feature type="region of interest" description="Disordered" evidence="1">
    <location>
        <begin position="652"/>
        <end position="671"/>
    </location>
</feature>
<feature type="region of interest" description="Disordered" evidence="1">
    <location>
        <begin position="678"/>
        <end position="698"/>
    </location>
</feature>
<sequence>MSASFPSLSHSHSAFPLPQVPEDTLHYTIHLPTSYSDPSATALLINQYVHTLLRHPWLWNKDSWELKVADFDSERSSEGPKLEGRMRVGDAVDDEWLVVWLLREVSRKWPELIISIRDTDGEFLLIEAANELPSWVSPDNADNRLWLQGAHLHLIPLSVRSAAAPHQLSDDMDSDPAIHLSESDALRAVRTGKYPASKAVEQAVWQRIAGYPDAMRTHLHRTNIYLPLAVAKALRQQPDLVQKAVEAFYVRDPAQLRAASRMTHFPPSPAVLTDITLTRAAYAQLQGQVFHAPRVFGPEWHVGDGADQGSESSPEKLDDQRRWRDLGVKVATGFEIMYREGGKSSRTGAQASNEVTQGPEYQTFLADLKRSGWFGEELEGSQKWKEREEEARKGYAEVKSADVASQRPSFAYLVDNAVSSSTLSPEDLTASADTPEDDDKWLEVSPDELDGLMLRASGQDGTKGAPGNKERMEVGEEHGQMLGDLAKKVQDFVGGQGDMQGARFLDELSDEDMMDSGSDSEEDEELQAHKKQLESEKQSRLSNLVPNLAAEDWGHKTSKPPAPKPNTEPAAAAQPTQTEKKANPLDFIPSTMRPPRFAKQEFDGVVSDSDDDDEDDGQLPAEGTWGRKIAQMKWGDFPPVDGEDDDGVAKIEEIEEDEDEQGRKEKLVLEDEALEEQMKRRVWGEDEAEEDEDDEMPEDIEDVEMEGEGDETQKFLDFSREALGISDEIWEGILQERKDRGSFVPELKKKEKIAAKEENRNFEDKPIKAGQGKKVQFSEEKVKVAPEPGQPNASLDSFDSVMRAMDEALAQSRPSAPAPAPIPGSKAPKKSKSKVSSANPLPPAPPGEDIDFDNFDEDDLLAMDRELRSVLVGAGVDPDALSDDDDDPEEVGMLDGEGRNEYEMMKNFLESWKSQGGESGAVGNLFGRLAQDKK</sequence>
<dbReference type="RefSeq" id="XP_019033311.1">
    <property type="nucleotide sequence ID" value="XM_019174932.1"/>
</dbReference>
<feature type="region of interest" description="Disordered" evidence="1">
    <location>
        <begin position="754"/>
        <end position="857"/>
    </location>
</feature>
<dbReference type="InterPro" id="IPR010770">
    <property type="entry name" value="Ecd"/>
</dbReference>
<feature type="compositionally biased region" description="Low complexity" evidence="1">
    <location>
        <begin position="568"/>
        <end position="577"/>
    </location>
</feature>
<organism evidence="2 3">
    <name type="scientific">Cryptococcus wingfieldii CBS 7118</name>
    <dbReference type="NCBI Taxonomy" id="1295528"/>
    <lineage>
        <taxon>Eukaryota</taxon>
        <taxon>Fungi</taxon>
        <taxon>Dikarya</taxon>
        <taxon>Basidiomycota</taxon>
        <taxon>Agaricomycotina</taxon>
        <taxon>Tremellomycetes</taxon>
        <taxon>Tremellales</taxon>
        <taxon>Cryptococcaceae</taxon>
        <taxon>Cryptococcus</taxon>
    </lineage>
</organism>
<feature type="compositionally biased region" description="Acidic residues" evidence="1">
    <location>
        <begin position="434"/>
        <end position="450"/>
    </location>
</feature>
<dbReference type="EMBL" id="AWGH01000006">
    <property type="protein sequence ID" value="ODO02059.1"/>
    <property type="molecule type" value="Genomic_DNA"/>
</dbReference>
<feature type="region of interest" description="Disordered" evidence="1">
    <location>
        <begin position="300"/>
        <end position="320"/>
    </location>
</feature>
<feature type="region of interest" description="Disordered" evidence="1">
    <location>
        <begin position="874"/>
        <end position="898"/>
    </location>
</feature>
<feature type="compositionally biased region" description="Acidic residues" evidence="1">
    <location>
        <begin position="608"/>
        <end position="617"/>
    </location>
</feature>
<reference evidence="2 3" key="1">
    <citation type="submission" date="2016-06" db="EMBL/GenBank/DDBJ databases">
        <title>Evolution of pathogenesis and genome organization in the Tremellales.</title>
        <authorList>
            <person name="Cuomo C."/>
            <person name="Litvintseva A."/>
            <person name="Heitman J."/>
            <person name="Chen Y."/>
            <person name="Sun S."/>
            <person name="Springer D."/>
            <person name="Dromer F."/>
            <person name="Young S."/>
            <person name="Zeng Q."/>
            <person name="Chapman S."/>
            <person name="Gujja S."/>
            <person name="Saif S."/>
            <person name="Birren B."/>
        </authorList>
    </citation>
    <scope>NUCLEOTIDE SEQUENCE [LARGE SCALE GENOMIC DNA]</scope>
    <source>
        <strain evidence="2 3">CBS 7118</strain>
    </source>
</reference>
<feature type="compositionally biased region" description="Acidic residues" evidence="1">
    <location>
        <begin position="848"/>
        <end position="857"/>
    </location>
</feature>
<evidence type="ECO:0000256" key="1">
    <source>
        <dbReference type="SAM" id="MobiDB-lite"/>
    </source>
</evidence>
<evidence type="ECO:0008006" key="4">
    <source>
        <dbReference type="Google" id="ProtNLM"/>
    </source>
</evidence>
<feature type="region of interest" description="Disordered" evidence="1">
    <location>
        <begin position="914"/>
        <end position="934"/>
    </location>
</feature>
<dbReference type="AlphaFoldDB" id="A0A1E3JMF7"/>
<feature type="compositionally biased region" description="Acidic residues" evidence="1">
    <location>
        <begin position="880"/>
        <end position="892"/>
    </location>
</feature>
<dbReference type="PANTHER" id="PTHR13060:SF0">
    <property type="entry name" value="PROTEIN ECDYSONELESS HOMOLOG"/>
    <property type="match status" value="1"/>
</dbReference>
<gene>
    <name evidence="2" type="ORF">L198_02790</name>
</gene>
<dbReference type="OrthoDB" id="27237at2759"/>
<evidence type="ECO:0000313" key="3">
    <source>
        <dbReference type="Proteomes" id="UP000094819"/>
    </source>
</evidence>
<evidence type="ECO:0000313" key="2">
    <source>
        <dbReference type="EMBL" id="ODO02059.1"/>
    </source>
</evidence>
<feature type="region of interest" description="Disordered" evidence="1">
    <location>
        <begin position="421"/>
        <end position="645"/>
    </location>
</feature>
<name>A0A1E3JMF7_9TREE</name>
<dbReference type="GO" id="GO:0005634">
    <property type="term" value="C:nucleus"/>
    <property type="evidence" value="ECO:0007669"/>
    <property type="project" value="TreeGrafter"/>
</dbReference>
<feature type="compositionally biased region" description="Basic and acidic residues" evidence="1">
    <location>
        <begin position="754"/>
        <end position="767"/>
    </location>
</feature>
<feature type="compositionally biased region" description="Acidic residues" evidence="1">
    <location>
        <begin position="685"/>
        <end position="698"/>
    </location>
</feature>
<protein>
    <recommendedName>
        <fullName evidence="4">SGT1-domain-containing protein</fullName>
    </recommendedName>
</protein>